<keyword evidence="7 10" id="KW-0067">ATP-binding</keyword>
<keyword evidence="3 10" id="KW-0662">Pyridine nucleotide biosynthesis</keyword>
<protein>
    <recommendedName>
        <fullName evidence="10">Probable nicotinate-nucleotide adenylyltransferase</fullName>
        <ecNumber evidence="10">2.7.7.18</ecNumber>
    </recommendedName>
    <alternativeName>
        <fullName evidence="10">Deamido-NAD(+) diphosphorylase</fullName>
    </alternativeName>
    <alternativeName>
        <fullName evidence="10">Deamido-NAD(+) pyrophosphorylase</fullName>
    </alternativeName>
    <alternativeName>
        <fullName evidence="10">Nicotinate mononucleotide adenylyltransferase</fullName>
        <shortName evidence="10">NaMN adenylyltransferase</shortName>
    </alternativeName>
</protein>
<evidence type="ECO:0000256" key="10">
    <source>
        <dbReference type="HAMAP-Rule" id="MF_00244"/>
    </source>
</evidence>
<evidence type="ECO:0000256" key="1">
    <source>
        <dbReference type="ARBA" id="ARBA00002324"/>
    </source>
</evidence>
<dbReference type="EMBL" id="CP002461">
    <property type="protein sequence ID" value="AEN99048.1"/>
    <property type="molecule type" value="Genomic_DNA"/>
</dbReference>
<dbReference type="HOGENOM" id="CLU_069765_3_1_9"/>
<dbReference type="PANTHER" id="PTHR39321:SF3">
    <property type="entry name" value="PHOSPHOPANTETHEINE ADENYLYLTRANSFERASE"/>
    <property type="match status" value="1"/>
</dbReference>
<dbReference type="NCBIfam" id="NF000841">
    <property type="entry name" value="PRK00071.1-4"/>
    <property type="match status" value="1"/>
</dbReference>
<comment type="similarity">
    <text evidence="10">Belongs to the NadD family.</text>
</comment>
<dbReference type="Gene3D" id="3.40.50.620">
    <property type="entry name" value="HUPs"/>
    <property type="match status" value="1"/>
</dbReference>
<dbReference type="InterPro" id="IPR004821">
    <property type="entry name" value="Cyt_trans-like"/>
</dbReference>
<name>G2KW72_FRUST</name>
<proteinExistence type="inferred from homology"/>
<evidence type="ECO:0000259" key="11">
    <source>
        <dbReference type="Pfam" id="PF01467"/>
    </source>
</evidence>
<keyword evidence="8 10" id="KW-0520">NAD</keyword>
<organism evidence="12 13">
    <name type="scientific">Fructilactobacillus sanfranciscensis (strain TMW 1.1304)</name>
    <name type="common">Lactobacillus sanfranciscensis</name>
    <dbReference type="NCBI Taxonomy" id="714313"/>
    <lineage>
        <taxon>Bacteria</taxon>
        <taxon>Bacillati</taxon>
        <taxon>Bacillota</taxon>
        <taxon>Bacilli</taxon>
        <taxon>Lactobacillales</taxon>
        <taxon>Lactobacillaceae</taxon>
        <taxon>Fructilactobacillus</taxon>
    </lineage>
</organism>
<evidence type="ECO:0000256" key="2">
    <source>
        <dbReference type="ARBA" id="ARBA00005019"/>
    </source>
</evidence>
<dbReference type="GO" id="GO:0005524">
    <property type="term" value="F:ATP binding"/>
    <property type="evidence" value="ECO:0007669"/>
    <property type="project" value="UniProtKB-KW"/>
</dbReference>
<dbReference type="InterPro" id="IPR014729">
    <property type="entry name" value="Rossmann-like_a/b/a_fold"/>
</dbReference>
<evidence type="ECO:0000256" key="6">
    <source>
        <dbReference type="ARBA" id="ARBA00022741"/>
    </source>
</evidence>
<evidence type="ECO:0000313" key="13">
    <source>
        <dbReference type="Proteomes" id="UP000001285"/>
    </source>
</evidence>
<dbReference type="NCBIfam" id="NF000840">
    <property type="entry name" value="PRK00071.1-3"/>
    <property type="match status" value="1"/>
</dbReference>
<keyword evidence="13" id="KW-1185">Reference proteome</keyword>
<dbReference type="STRING" id="714313.LSA_06250"/>
<dbReference type="SUPFAM" id="SSF52374">
    <property type="entry name" value="Nucleotidylyl transferase"/>
    <property type="match status" value="1"/>
</dbReference>
<dbReference type="NCBIfam" id="TIGR00482">
    <property type="entry name" value="nicotinate (nicotinamide) nucleotide adenylyltransferase"/>
    <property type="match status" value="1"/>
</dbReference>
<dbReference type="Proteomes" id="UP000001285">
    <property type="component" value="Chromosome"/>
</dbReference>
<dbReference type="GO" id="GO:0004515">
    <property type="term" value="F:nicotinate-nucleotide adenylyltransferase activity"/>
    <property type="evidence" value="ECO:0007669"/>
    <property type="project" value="UniProtKB-UniRule"/>
</dbReference>
<keyword evidence="6 10" id="KW-0547">Nucleotide-binding</keyword>
<evidence type="ECO:0000313" key="12">
    <source>
        <dbReference type="EMBL" id="AEN99048.1"/>
    </source>
</evidence>
<dbReference type="PANTHER" id="PTHR39321">
    <property type="entry name" value="NICOTINATE-NUCLEOTIDE ADENYLYLTRANSFERASE-RELATED"/>
    <property type="match status" value="1"/>
</dbReference>
<dbReference type="EC" id="2.7.7.18" evidence="10"/>
<evidence type="ECO:0000256" key="9">
    <source>
        <dbReference type="ARBA" id="ARBA00048721"/>
    </source>
</evidence>
<gene>
    <name evidence="10 12" type="primary">nadD</name>
    <name evidence="12" type="ordered locus">LSA_06250</name>
</gene>
<sequence length="183" mass="21235">MLGGTFNPIHLGHLIMAEQALSQLKLDKVLFMPDYLPPHIDHKDTIDAFDRINMIKLAIANNSNFKLETIEVDRGGKSYSFDTMVQLTKSHPNNDYYFIIGGDMVEYLPKWYRINDLLKMVTFVGVKRLGNKVETEYPVKWISSPLIDISSTYVRNSILHHRDLRYLVPNQVLNYIKENGLYE</sequence>
<dbReference type="AlphaFoldDB" id="G2KW72"/>
<keyword evidence="5 10" id="KW-0548">Nucleotidyltransferase</keyword>
<keyword evidence="4 10" id="KW-0808">Transferase</keyword>
<feature type="domain" description="Cytidyltransferase-like" evidence="11">
    <location>
        <begin position="1"/>
        <end position="156"/>
    </location>
</feature>
<comment type="pathway">
    <text evidence="2 10">Cofactor biosynthesis; NAD(+) biosynthesis; deamido-NAD(+) from nicotinate D-ribonucleotide: step 1/1.</text>
</comment>
<comment type="catalytic activity">
    <reaction evidence="9 10">
        <text>nicotinate beta-D-ribonucleotide + ATP + H(+) = deamido-NAD(+) + diphosphate</text>
        <dbReference type="Rhea" id="RHEA:22860"/>
        <dbReference type="ChEBI" id="CHEBI:15378"/>
        <dbReference type="ChEBI" id="CHEBI:30616"/>
        <dbReference type="ChEBI" id="CHEBI:33019"/>
        <dbReference type="ChEBI" id="CHEBI:57502"/>
        <dbReference type="ChEBI" id="CHEBI:58437"/>
        <dbReference type="EC" id="2.7.7.18"/>
    </reaction>
</comment>
<evidence type="ECO:0000256" key="8">
    <source>
        <dbReference type="ARBA" id="ARBA00023027"/>
    </source>
</evidence>
<dbReference type="HAMAP" id="MF_00244">
    <property type="entry name" value="NaMN_adenylyltr"/>
    <property type="match status" value="1"/>
</dbReference>
<dbReference type="UniPathway" id="UPA00253">
    <property type="reaction ID" value="UER00332"/>
</dbReference>
<dbReference type="CDD" id="cd02165">
    <property type="entry name" value="NMNAT"/>
    <property type="match status" value="1"/>
</dbReference>
<dbReference type="Pfam" id="PF01467">
    <property type="entry name" value="CTP_transf_like"/>
    <property type="match status" value="1"/>
</dbReference>
<evidence type="ECO:0000256" key="3">
    <source>
        <dbReference type="ARBA" id="ARBA00022642"/>
    </source>
</evidence>
<dbReference type="KEGG" id="lsn:LSA_06250"/>
<comment type="function">
    <text evidence="1 10">Catalyzes the reversible adenylation of nicotinate mononucleotide (NaMN) to nicotinic acid adenine dinucleotide (NaAD).</text>
</comment>
<accession>G2KW72</accession>
<evidence type="ECO:0000256" key="7">
    <source>
        <dbReference type="ARBA" id="ARBA00022840"/>
    </source>
</evidence>
<dbReference type="NCBIfam" id="TIGR00125">
    <property type="entry name" value="cyt_tran_rel"/>
    <property type="match status" value="1"/>
</dbReference>
<dbReference type="RefSeq" id="WP_014081906.1">
    <property type="nucleotide sequence ID" value="NC_015978.1"/>
</dbReference>
<reference evidence="12 13" key="1">
    <citation type="journal article" date="2011" name="Microb. Cell Fact.">
        <title>Genomic analysis reveals Lactobacillus sanfranciscensis as stable element in traditional sourdoughs.</title>
        <authorList>
            <person name="Vogel R.F."/>
            <person name="Pavlovic M."/>
            <person name="Ehrmann M.A."/>
            <person name="Wiezer A."/>
            <person name="Liesegang H."/>
            <person name="Offschanka S."/>
            <person name="Voget S."/>
            <person name="Angelov A."/>
            <person name="Bocker G."/>
            <person name="Liebl W."/>
        </authorList>
    </citation>
    <scope>NUCLEOTIDE SEQUENCE [LARGE SCALE GENOMIC DNA]</scope>
    <source>
        <strain evidence="12 13">TMW 1.1304</strain>
    </source>
</reference>
<evidence type="ECO:0000256" key="4">
    <source>
        <dbReference type="ARBA" id="ARBA00022679"/>
    </source>
</evidence>
<evidence type="ECO:0000256" key="5">
    <source>
        <dbReference type="ARBA" id="ARBA00022695"/>
    </source>
</evidence>
<dbReference type="GO" id="GO:0009435">
    <property type="term" value="P:NAD+ biosynthetic process"/>
    <property type="evidence" value="ECO:0007669"/>
    <property type="project" value="UniProtKB-UniRule"/>
</dbReference>
<dbReference type="eggNOG" id="COG1057">
    <property type="taxonomic scope" value="Bacteria"/>
</dbReference>
<dbReference type="InterPro" id="IPR005248">
    <property type="entry name" value="NadD/NMNAT"/>
</dbReference>